<dbReference type="EMBL" id="CAXDID020000085">
    <property type="protein sequence ID" value="CAL6020431.1"/>
    <property type="molecule type" value="Genomic_DNA"/>
</dbReference>
<sequence length="109" mass="12963">MRIIKLNSPKQQQYIKKKQRQLSSQSALLAQTSNVQRFLERDNLPPHLQSRIKILNIQTDFGSIFETTALSSRCNQSLFRRPQFYNPHYGAFHKLHFQNRGQADFRFRI</sequence>
<gene>
    <name evidence="2" type="ORF">HINF_LOCUS27452</name>
    <name evidence="1" type="ORF">HINF_LOCUS51307</name>
</gene>
<proteinExistence type="predicted"/>
<reference evidence="1" key="1">
    <citation type="submission" date="2023-06" db="EMBL/GenBank/DDBJ databases">
        <authorList>
            <person name="Kurt Z."/>
        </authorList>
    </citation>
    <scope>NUCLEOTIDE SEQUENCE</scope>
</reference>
<comment type="caution">
    <text evidence="1">The sequence shown here is derived from an EMBL/GenBank/DDBJ whole genome shotgun (WGS) entry which is preliminary data.</text>
</comment>
<dbReference type="AlphaFoldDB" id="A0AA86QZS2"/>
<keyword evidence="3" id="KW-1185">Reference proteome</keyword>
<dbReference type="Proteomes" id="UP001642409">
    <property type="component" value="Unassembled WGS sequence"/>
</dbReference>
<organism evidence="1">
    <name type="scientific">Hexamita inflata</name>
    <dbReference type="NCBI Taxonomy" id="28002"/>
    <lineage>
        <taxon>Eukaryota</taxon>
        <taxon>Metamonada</taxon>
        <taxon>Diplomonadida</taxon>
        <taxon>Hexamitidae</taxon>
        <taxon>Hexamitinae</taxon>
        <taxon>Hexamita</taxon>
    </lineage>
</organism>
<evidence type="ECO:0000313" key="2">
    <source>
        <dbReference type="EMBL" id="CAL6020431.1"/>
    </source>
</evidence>
<dbReference type="EMBL" id="CATOUU010000969">
    <property type="protein sequence ID" value="CAI9963662.1"/>
    <property type="molecule type" value="Genomic_DNA"/>
</dbReference>
<evidence type="ECO:0000313" key="3">
    <source>
        <dbReference type="Proteomes" id="UP001642409"/>
    </source>
</evidence>
<reference evidence="2 3" key="2">
    <citation type="submission" date="2024-07" db="EMBL/GenBank/DDBJ databases">
        <authorList>
            <person name="Akdeniz Z."/>
        </authorList>
    </citation>
    <scope>NUCLEOTIDE SEQUENCE [LARGE SCALE GENOMIC DNA]</scope>
</reference>
<protein>
    <submittedName>
        <fullName evidence="2">Hypothetical_protein</fullName>
    </submittedName>
</protein>
<accession>A0AA86QZS2</accession>
<evidence type="ECO:0000313" key="1">
    <source>
        <dbReference type="EMBL" id="CAI9963662.1"/>
    </source>
</evidence>
<name>A0AA86QZS2_9EUKA</name>